<protein>
    <submittedName>
        <fullName evidence="3">Putative tricarboxylic transport membrane protein</fullName>
    </submittedName>
</protein>
<sequence>MRFSDTTLGAIFLLAGISLAWYSFNLPAIPGQNYGAATFPLLIAMGLIGCSARLLYTGIRQGNQPLMFLSDEVRNPRRLAGVVATLLLVLFYILFVQILGFIPTAIIITLSMFLILKVRPAKAVILAILAAFACDFIFRTMLLVPLPFGIVPRLPW</sequence>
<keyword evidence="1" id="KW-1133">Transmembrane helix</keyword>
<evidence type="ECO:0000313" key="4">
    <source>
        <dbReference type="Proteomes" id="UP000535501"/>
    </source>
</evidence>
<keyword evidence="4" id="KW-1185">Reference proteome</keyword>
<evidence type="ECO:0000313" key="3">
    <source>
        <dbReference type="EMBL" id="MBB6181238.1"/>
    </source>
</evidence>
<evidence type="ECO:0000256" key="1">
    <source>
        <dbReference type="SAM" id="Phobius"/>
    </source>
</evidence>
<dbReference type="Proteomes" id="UP000535501">
    <property type="component" value="Unassembled WGS sequence"/>
</dbReference>
<dbReference type="RefSeq" id="WP_077548044.1">
    <property type="nucleotide sequence ID" value="NZ_JACHEJ010000008.1"/>
</dbReference>
<accession>A0A7W9YZE8</accession>
<evidence type="ECO:0000259" key="2">
    <source>
        <dbReference type="Pfam" id="PF07331"/>
    </source>
</evidence>
<dbReference type="Pfam" id="PF07331">
    <property type="entry name" value="TctB"/>
    <property type="match status" value="1"/>
</dbReference>
<feature type="transmembrane region" description="Helical" evidence="1">
    <location>
        <begin position="77"/>
        <end position="95"/>
    </location>
</feature>
<name>A0A7W9YZE8_9HYPH</name>
<feature type="domain" description="DUF1468" evidence="2">
    <location>
        <begin position="9"/>
        <end position="147"/>
    </location>
</feature>
<gene>
    <name evidence="3" type="ORF">HNQ75_003223</name>
</gene>
<comment type="caution">
    <text evidence="3">The sequence shown here is derived from an EMBL/GenBank/DDBJ whole genome shotgun (WGS) entry which is preliminary data.</text>
</comment>
<feature type="transmembrane region" description="Helical" evidence="1">
    <location>
        <begin position="36"/>
        <end position="56"/>
    </location>
</feature>
<dbReference type="EMBL" id="JACHEJ010000008">
    <property type="protein sequence ID" value="MBB6181238.1"/>
    <property type="molecule type" value="Genomic_DNA"/>
</dbReference>
<keyword evidence="1" id="KW-0472">Membrane</keyword>
<dbReference type="AlphaFoldDB" id="A0A7W9YZE8"/>
<reference evidence="3 4" key="1">
    <citation type="submission" date="2020-08" db="EMBL/GenBank/DDBJ databases">
        <title>Genomic Encyclopedia of Type Strains, Phase IV (KMG-IV): sequencing the most valuable type-strain genomes for metagenomic binning, comparative biology and taxonomic classification.</title>
        <authorList>
            <person name="Goeker M."/>
        </authorList>
    </citation>
    <scope>NUCLEOTIDE SEQUENCE [LARGE SCALE GENOMIC DNA]</scope>
    <source>
        <strain evidence="3 4">DSM 102134</strain>
    </source>
</reference>
<organism evidence="3 4">
    <name type="scientific">Pseudorhizobium flavum</name>
    <dbReference type="NCBI Taxonomy" id="1335061"/>
    <lineage>
        <taxon>Bacteria</taxon>
        <taxon>Pseudomonadati</taxon>
        <taxon>Pseudomonadota</taxon>
        <taxon>Alphaproteobacteria</taxon>
        <taxon>Hyphomicrobiales</taxon>
        <taxon>Rhizobiaceae</taxon>
        <taxon>Rhizobium/Agrobacterium group</taxon>
        <taxon>Pseudorhizobium</taxon>
    </lineage>
</organism>
<feature type="transmembrane region" description="Helical" evidence="1">
    <location>
        <begin position="125"/>
        <end position="150"/>
    </location>
</feature>
<dbReference type="InterPro" id="IPR009936">
    <property type="entry name" value="DUF1468"/>
</dbReference>
<proteinExistence type="predicted"/>
<keyword evidence="1" id="KW-0812">Transmembrane</keyword>
<feature type="transmembrane region" description="Helical" evidence="1">
    <location>
        <begin position="101"/>
        <end position="118"/>
    </location>
</feature>
<feature type="transmembrane region" description="Helical" evidence="1">
    <location>
        <begin position="7"/>
        <end position="24"/>
    </location>
</feature>